<name>M2MAE8_BAUPA</name>
<gene>
    <name evidence="1" type="ORF">BAUCODRAFT_37119</name>
</gene>
<dbReference type="KEGG" id="bcom:BAUCODRAFT_37119"/>
<dbReference type="AlphaFoldDB" id="M2MAE8"/>
<keyword evidence="2" id="KW-1185">Reference proteome</keyword>
<dbReference type="Proteomes" id="UP000011761">
    <property type="component" value="Unassembled WGS sequence"/>
</dbReference>
<dbReference type="HOGENOM" id="CLU_2757395_0_0_1"/>
<proteinExistence type="predicted"/>
<organism evidence="1 2">
    <name type="scientific">Baudoinia panamericana (strain UAMH 10762)</name>
    <name type="common">Angels' share fungus</name>
    <name type="synonym">Baudoinia compniacensis (strain UAMH 10762)</name>
    <dbReference type="NCBI Taxonomy" id="717646"/>
    <lineage>
        <taxon>Eukaryota</taxon>
        <taxon>Fungi</taxon>
        <taxon>Dikarya</taxon>
        <taxon>Ascomycota</taxon>
        <taxon>Pezizomycotina</taxon>
        <taxon>Dothideomycetes</taxon>
        <taxon>Dothideomycetidae</taxon>
        <taxon>Mycosphaerellales</taxon>
        <taxon>Teratosphaeriaceae</taxon>
        <taxon>Baudoinia</taxon>
    </lineage>
</organism>
<evidence type="ECO:0000313" key="2">
    <source>
        <dbReference type="Proteomes" id="UP000011761"/>
    </source>
</evidence>
<evidence type="ECO:0000313" key="1">
    <source>
        <dbReference type="EMBL" id="EMC93446.1"/>
    </source>
</evidence>
<dbReference type="GeneID" id="19113156"/>
<dbReference type="RefSeq" id="XP_007679244.1">
    <property type="nucleotide sequence ID" value="XM_007681054.1"/>
</dbReference>
<accession>M2MAE8</accession>
<reference evidence="1 2" key="1">
    <citation type="journal article" date="2012" name="PLoS Pathog.">
        <title>Diverse lifestyles and strategies of plant pathogenesis encoded in the genomes of eighteen Dothideomycetes fungi.</title>
        <authorList>
            <person name="Ohm R.A."/>
            <person name="Feau N."/>
            <person name="Henrissat B."/>
            <person name="Schoch C.L."/>
            <person name="Horwitz B.A."/>
            <person name="Barry K.W."/>
            <person name="Condon B.J."/>
            <person name="Copeland A.C."/>
            <person name="Dhillon B."/>
            <person name="Glaser F."/>
            <person name="Hesse C.N."/>
            <person name="Kosti I."/>
            <person name="LaButti K."/>
            <person name="Lindquist E.A."/>
            <person name="Lucas S."/>
            <person name="Salamov A.A."/>
            <person name="Bradshaw R.E."/>
            <person name="Ciuffetti L."/>
            <person name="Hamelin R.C."/>
            <person name="Kema G.H.J."/>
            <person name="Lawrence C."/>
            <person name="Scott J.A."/>
            <person name="Spatafora J.W."/>
            <person name="Turgeon B.G."/>
            <person name="de Wit P.J.G.M."/>
            <person name="Zhong S."/>
            <person name="Goodwin S.B."/>
            <person name="Grigoriev I.V."/>
        </authorList>
    </citation>
    <scope>NUCLEOTIDE SEQUENCE [LARGE SCALE GENOMIC DNA]</scope>
    <source>
        <strain evidence="1 2">UAMH 10762</strain>
    </source>
</reference>
<sequence length="70" mass="7860">MPLSLGMTLKPSFCKPQRQSFNIECVEHEVSQMSLVSHTGLRWFSVYCPEATLFCGFDELLDGEMGPDST</sequence>
<dbReference type="EMBL" id="KB445560">
    <property type="protein sequence ID" value="EMC93446.1"/>
    <property type="molecule type" value="Genomic_DNA"/>
</dbReference>
<protein>
    <submittedName>
        <fullName evidence="1">Uncharacterized protein</fullName>
    </submittedName>
</protein>